<evidence type="ECO:0000313" key="2">
    <source>
        <dbReference type="Proteomes" id="UP000681162"/>
    </source>
</evidence>
<organism evidence="1 2">
    <name type="scientific">Paenibacillus antibioticophila</name>
    <dbReference type="NCBI Taxonomy" id="1274374"/>
    <lineage>
        <taxon>Bacteria</taxon>
        <taxon>Bacillati</taxon>
        <taxon>Bacillota</taxon>
        <taxon>Bacilli</taxon>
        <taxon>Bacillales</taxon>
        <taxon>Paenibacillaceae</taxon>
        <taxon>Paenibacillus</taxon>
    </lineage>
</organism>
<evidence type="ECO:0000313" key="1">
    <source>
        <dbReference type="EMBL" id="GIO38060.1"/>
    </source>
</evidence>
<dbReference type="RefSeq" id="WP_156124767.1">
    <property type="nucleotide sequence ID" value="NZ_BORR01000010.1"/>
</dbReference>
<proteinExistence type="predicted"/>
<sequence length="46" mass="5230">MQISKPYNPGLSEKAWNKLHKMLAALNIKYAAEIQASRKAKQEKAM</sequence>
<accession>A0A919XX99</accession>
<comment type="caution">
    <text evidence="1">The sequence shown here is derived from an EMBL/GenBank/DDBJ whole genome shotgun (WGS) entry which is preliminary data.</text>
</comment>
<dbReference type="Proteomes" id="UP000681162">
    <property type="component" value="Unassembled WGS sequence"/>
</dbReference>
<name>A0A919XX99_9BACL</name>
<protein>
    <submittedName>
        <fullName evidence="1">Uncharacterized protein</fullName>
    </submittedName>
</protein>
<dbReference type="EMBL" id="BORR01000010">
    <property type="protein sequence ID" value="GIO38060.1"/>
    <property type="molecule type" value="Genomic_DNA"/>
</dbReference>
<keyword evidence="2" id="KW-1185">Reference proteome</keyword>
<reference evidence="1 2" key="1">
    <citation type="submission" date="2021-03" db="EMBL/GenBank/DDBJ databases">
        <title>Antimicrobial resistance genes in bacteria isolated from Japanese honey, and their potential for conferring macrolide and lincosamide resistance in the American foulbrood pathogen Paenibacillus larvae.</title>
        <authorList>
            <person name="Okamoto M."/>
            <person name="Kumagai M."/>
            <person name="Kanamori H."/>
            <person name="Takamatsu D."/>
        </authorList>
    </citation>
    <scope>NUCLEOTIDE SEQUENCE [LARGE SCALE GENOMIC DNA]</scope>
    <source>
        <strain evidence="1 2">J41TS12</strain>
    </source>
</reference>
<gene>
    <name evidence="1" type="ORF">J41TS12_29210</name>
</gene>
<dbReference type="AlphaFoldDB" id="A0A919XX99"/>